<dbReference type="SMART" id="SM00339">
    <property type="entry name" value="FH"/>
    <property type="match status" value="1"/>
</dbReference>
<feature type="domain" description="Fork-head" evidence="3">
    <location>
        <begin position="243"/>
        <end position="296"/>
    </location>
</feature>
<keyword evidence="2" id="KW-0539">Nucleus</keyword>
<evidence type="ECO:0000313" key="5">
    <source>
        <dbReference type="Proteomes" id="UP001054837"/>
    </source>
</evidence>
<dbReference type="InterPro" id="IPR018122">
    <property type="entry name" value="TF_fork_head_CS_1"/>
</dbReference>
<evidence type="ECO:0000256" key="1">
    <source>
        <dbReference type="ARBA" id="ARBA00023125"/>
    </source>
</evidence>
<proteinExistence type="predicted"/>
<dbReference type="PROSITE" id="PS50039">
    <property type="entry name" value="FORK_HEAD_3"/>
    <property type="match status" value="1"/>
</dbReference>
<reference evidence="4 5" key="1">
    <citation type="submission" date="2021-06" db="EMBL/GenBank/DDBJ databases">
        <title>Caerostris darwini draft genome.</title>
        <authorList>
            <person name="Kono N."/>
            <person name="Arakawa K."/>
        </authorList>
    </citation>
    <scope>NUCLEOTIDE SEQUENCE [LARGE SCALE GENOMIC DNA]</scope>
</reference>
<dbReference type="SUPFAM" id="SSF46785">
    <property type="entry name" value="Winged helix' DNA-binding domain"/>
    <property type="match status" value="1"/>
</dbReference>
<dbReference type="Proteomes" id="UP001054837">
    <property type="component" value="Unassembled WGS sequence"/>
</dbReference>
<comment type="subcellular location">
    <subcellularLocation>
        <location evidence="2">Nucleus</location>
    </subcellularLocation>
</comment>
<comment type="caution">
    <text evidence="4">The sequence shown here is derived from an EMBL/GenBank/DDBJ whole genome shotgun (WGS) entry which is preliminary data.</text>
</comment>
<dbReference type="InterPro" id="IPR047513">
    <property type="entry name" value="FOXJ1"/>
</dbReference>
<evidence type="ECO:0000313" key="4">
    <source>
        <dbReference type="EMBL" id="GIX88557.1"/>
    </source>
</evidence>
<gene>
    <name evidence="4" type="primary">foxj1b</name>
    <name evidence="4" type="ORF">CDAR_308691</name>
</gene>
<keyword evidence="1 2" id="KW-0238">DNA-binding</keyword>
<dbReference type="EMBL" id="BPLQ01002086">
    <property type="protein sequence ID" value="GIX88557.1"/>
    <property type="molecule type" value="Genomic_DNA"/>
</dbReference>
<accession>A0AAV4NZX2</accession>
<dbReference type="AlphaFoldDB" id="A0AAV4NZX2"/>
<protein>
    <submittedName>
        <fullName evidence="4">Forkhead box protein J1-B</fullName>
    </submittedName>
</protein>
<dbReference type="InterPro" id="IPR036390">
    <property type="entry name" value="WH_DNA-bd_sf"/>
</dbReference>
<dbReference type="GO" id="GO:0000978">
    <property type="term" value="F:RNA polymerase II cis-regulatory region sequence-specific DNA binding"/>
    <property type="evidence" value="ECO:0007669"/>
    <property type="project" value="TreeGrafter"/>
</dbReference>
<dbReference type="PANTHER" id="PTHR46805:SF1">
    <property type="entry name" value="FORKHEAD BOX PROTEIN J1"/>
    <property type="match status" value="1"/>
</dbReference>
<organism evidence="4 5">
    <name type="scientific">Caerostris darwini</name>
    <dbReference type="NCBI Taxonomy" id="1538125"/>
    <lineage>
        <taxon>Eukaryota</taxon>
        <taxon>Metazoa</taxon>
        <taxon>Ecdysozoa</taxon>
        <taxon>Arthropoda</taxon>
        <taxon>Chelicerata</taxon>
        <taxon>Arachnida</taxon>
        <taxon>Araneae</taxon>
        <taxon>Araneomorphae</taxon>
        <taxon>Entelegynae</taxon>
        <taxon>Araneoidea</taxon>
        <taxon>Araneidae</taxon>
        <taxon>Caerostris</taxon>
    </lineage>
</organism>
<dbReference type="Gene3D" id="1.10.10.10">
    <property type="entry name" value="Winged helix-like DNA-binding domain superfamily/Winged helix DNA-binding domain"/>
    <property type="match status" value="1"/>
</dbReference>
<dbReference type="Pfam" id="PF00250">
    <property type="entry name" value="Forkhead"/>
    <property type="match status" value="1"/>
</dbReference>
<dbReference type="InterPro" id="IPR001766">
    <property type="entry name" value="Fork_head_dom"/>
</dbReference>
<dbReference type="PROSITE" id="PS00657">
    <property type="entry name" value="FORK_HEAD_1"/>
    <property type="match status" value="1"/>
</dbReference>
<dbReference type="PANTHER" id="PTHR46805">
    <property type="entry name" value="FORKHEAD BOX PROTEIN J1"/>
    <property type="match status" value="1"/>
</dbReference>
<dbReference type="InterPro" id="IPR036388">
    <property type="entry name" value="WH-like_DNA-bd_sf"/>
</dbReference>
<dbReference type="PRINTS" id="PR00053">
    <property type="entry name" value="FORKHEAD"/>
</dbReference>
<dbReference type="GO" id="GO:0005634">
    <property type="term" value="C:nucleus"/>
    <property type="evidence" value="ECO:0007669"/>
    <property type="project" value="UniProtKB-SubCell"/>
</dbReference>
<evidence type="ECO:0000256" key="2">
    <source>
        <dbReference type="PROSITE-ProRule" id="PRU00089"/>
    </source>
</evidence>
<evidence type="ECO:0000259" key="3">
    <source>
        <dbReference type="PROSITE" id="PS50039"/>
    </source>
</evidence>
<name>A0AAV4NZX2_9ARAC</name>
<keyword evidence="5" id="KW-1185">Reference proteome</keyword>
<feature type="DNA-binding region" description="Fork-head" evidence="2">
    <location>
        <begin position="243"/>
        <end position="296"/>
    </location>
</feature>
<sequence length="301" mass="33760">MLSTKESYDPHFIGRDTKESLLLHRYYGVEICSGKNLCVTKGRHLLLINSAIQIEEWPLADEVRLHPKDLQSATLFDEGRTGMNYIRLCDYEIRTHIKCSTRGVVQSGIIFKVGYAKWCVWSAPHSLFPNGGPAMTFSMPMVSKDEMALRFHQNWRDQNTEDLQSDADDCLTDLNWLQNLNIMTKFGAPTPDTPPASPPAPCPDSGKGSLLYRGAKGGHMCSSSSRAAPQAEDVDYKTNGAVKPPYSYATLICMAMKANENKMTLSAIYKWIKENFMYYRNADPSWQVSASSLLRLVPTEA</sequence>
<dbReference type="GO" id="GO:0000981">
    <property type="term" value="F:DNA-binding transcription factor activity, RNA polymerase II-specific"/>
    <property type="evidence" value="ECO:0007669"/>
    <property type="project" value="TreeGrafter"/>
</dbReference>